<accession>A0A1W1EL04</accession>
<dbReference type="SMART" id="SM00327">
    <property type="entry name" value="VWA"/>
    <property type="match status" value="1"/>
</dbReference>
<dbReference type="GO" id="GO:0004035">
    <property type="term" value="F:alkaline phosphatase activity"/>
    <property type="evidence" value="ECO:0007669"/>
    <property type="project" value="UniProtKB-EC"/>
</dbReference>
<dbReference type="InterPro" id="IPR050557">
    <property type="entry name" value="RTX_toxin/Mannuronan_C5-epim"/>
</dbReference>
<dbReference type="InterPro" id="IPR018511">
    <property type="entry name" value="Hemolysin-typ_Ca-bd_CS"/>
</dbReference>
<evidence type="ECO:0000256" key="3">
    <source>
        <dbReference type="SAM" id="MobiDB-lite"/>
    </source>
</evidence>
<dbReference type="Gene3D" id="2.150.10.10">
    <property type="entry name" value="Serralysin-like metalloprotease, C-terminal"/>
    <property type="match status" value="3"/>
</dbReference>
<feature type="compositionally biased region" description="Acidic residues" evidence="3">
    <location>
        <begin position="1012"/>
        <end position="1023"/>
    </location>
</feature>
<dbReference type="InterPro" id="IPR036465">
    <property type="entry name" value="vWFA_dom_sf"/>
</dbReference>
<gene>
    <name evidence="5" type="ORF">MNB_SV-15-1122</name>
</gene>
<dbReference type="GO" id="GO:0005509">
    <property type="term" value="F:calcium ion binding"/>
    <property type="evidence" value="ECO:0007669"/>
    <property type="project" value="InterPro"/>
</dbReference>
<sequence>MPNIQNGNLLVSQDLKNSTSNSYYFGTQHAGEVVEVNLNFTSNTDSTETQNVNTTNSIKINATVDDDGFVTLDRDSIEEYVTVLNGGSNNGSTLESFQIYSGNSSVESLLTVPEVLLEESFESMRSRRGRVVLDGEVEGDNGTIWNSDHGIEVQSGILAKSTDGKNHIELDATENTTMTTTVELTDSDTYVVTFDVNPRSGGSSRDFKESSDMEISFGNSVVAIDSDRDGNLTFDGENENVTIASEPLDNGWTQISITYNNVDADSVELSLAGTGESNNIGMFVDNIKVVTPAQDDTPADETPTQEDAPADETPTQDDAPADETPAQDDAPADETPAQDDAPQNSDMEQGRDSDNFVETVTYDNDENCEIDNGREVDVYLATNEADRIDADADLDGSDNDKILFRDSDEGVTVNLETNENHNGDAEGDEYVNFEGVTGSLHDDDITGDSGANTLQGGEGDDVVDGGAGSDWIVETTDNGSDTIDGGAGEHDTVAYYVNGDVVANLETGENNQGDTLTNVENLSSHIGNDTLTGDAKDNVLKGNGGEDTLSGGAGDDIIAGGADNDTIDGGEGEDKIILNGYPHDYEFTQNDDGSVTVTDLRVGDANLDGTDTVTNVENVEFQYKDDSCVNHFDIVTMEDAINGNIDSNLGEITYSTDGFAEYANAVGFYKPNEDGTPELGKLLVDDQHTLEDGDHLAFVTPNDYSFFIIANGADEISKDSKITFDNSGDTPILLVDGVAIDSPIYFSNPDLNPGGRDHFKLELDGNGGTTIKIEDLDLGDADFDDVVMHTDFEMTDFGYDPINTIGGTDNNDWINSTIGNDEIDGGDGEDTVAYARGNDINANLETGVVLGDGNDTLSNIENIATANGNDTVVGSSEANRITTNGGDDTISAGDGNDIINAGKGNDTIDGGADIDKVILQGEPTDYEFVLNDNGSVTVTDLRGDSVDTLTSIENVEFRYTDVDGVNHFDVESMASALINHAPEGESYEYINDGIVGATPENNSNNSEPQDNTTDDSYIDDSYGDDSYGADDFYNDDSYGDDSYGDDSYGDDSYGDDFVPQVLLEESFENLQSSRGWHVEHGEDGIVVGDHGVVWDTHQNGIEVQQGIISKSSDGNTHAELDAHGSNSNVHMTTDVALTDSLNYTMSFDIKPRPGRNDTSDMDISLDGRVITIDTDKDGNLTIDTDAPNTDITTEVLENGWTKVTVEYTALDSDNAELVINGTGAEDTLGMLLDNIRLVESNNQDFVEPEVVEPEVIDGNVITSEDTTYTFTLDNFNSDANEVTIESLPSNGKIYLGDEEITSNTTVSANDINAGKLTFIANENESGRDEYNSNSVGDQQNDYAKFTFSINGSTTTATMNIDVTPIADSANLSVEGTTIVGDVVTSIDTSNVTDTSNGYRVTAFDTDGNQTDISTIIGTNHDGFGVQSLSRPDGANPGAITEINYYEGVGSEYVKVEFDHDVSTTNVSFAWKHSSGNVGGHQGETAVVEFYKDGQLLDTMTHNGGSDKVDGPFTFQTSTGEVFDEMRFSSLSLGDDYIIHDISYESATTTSSEELLIDAGNSISLDISSSLIDTDGSESIVNLSVNNLVDGMTLTDGTNTFTATADDNSVDVLSWNLDSLELKTSDSIASGDYDLSIVATTQESLEGSIDNNNELTKDTEVAFKVIVDKAIVDNTPTGEDEVVNLTFAPDEIDTNVTFVVDVSSSMSDNDLSLTEDAIKSLISQYDNQGNVNVNIIQTWGSANHGAELNNGLDVSGWGDENISVNLITDASGTDFDQGLKATMANYQSSDANDVVYFFADGNTYNDGAKTFESDFDATLPVWKDFVETNNIEVHTIGVNTSGGLSDLEAIGNVATNSIDTIYVDDISDLSDVVSNISTIPTTMSVSGTVSDNISGGDGEISFDTITIDDVTYDSTNFPADGVETSKGALLKFDFETGDYTYTASSSVVTEDITETFSVTASDEDGDSVSMNVNVNVEAPQVVVEPQTPEVDEVPSVILTDLGGAQDGQEVTFKITGDHYDPNNVQDVGAGSPEYQIFVNDVLFTDANGNSQFTVNANRNNLDTDSDAQHEMVTLKVDGNIDTVAIKFVNDAWDGGSDDNDGDGVVGEDRNLVVDEVTIGGTINEDGTIDGGVTLQAEDTATTEYIASSGNDVSGVEVMSWNGTMKFNVPTLEVENNTPDVIEDERVEPQTSPENGGETAVVSTNEDGNVEDTNSNNEGFNFDNVGDTPTNLDNPSDSEAESSESYDDLLNHEQPLFEGTEVHDASVDVTSPDTAGAIIVVDNPVCGVDLPDVIDHDIPVVDTI</sequence>
<feature type="compositionally biased region" description="Polar residues" evidence="3">
    <location>
        <begin position="999"/>
        <end position="1011"/>
    </location>
</feature>
<protein>
    <submittedName>
        <fullName evidence="5">Alkaline phosphatase</fullName>
        <ecNumber evidence="5">3.1.3.1</ecNumber>
    </submittedName>
</protein>
<dbReference type="Pfam" id="PF00353">
    <property type="entry name" value="HemolysinCabind"/>
    <property type="match status" value="4"/>
</dbReference>
<evidence type="ECO:0000256" key="2">
    <source>
        <dbReference type="ARBA" id="ARBA00022525"/>
    </source>
</evidence>
<dbReference type="PANTHER" id="PTHR38340:SF1">
    <property type="entry name" value="S-LAYER PROTEIN"/>
    <property type="match status" value="1"/>
</dbReference>
<feature type="region of interest" description="Disordered" evidence="3">
    <location>
        <begin position="293"/>
        <end position="352"/>
    </location>
</feature>
<feature type="domain" description="VWFA" evidence="4">
    <location>
        <begin position="1694"/>
        <end position="1875"/>
    </location>
</feature>
<dbReference type="PROSITE" id="PS00330">
    <property type="entry name" value="HEMOLYSIN_CALCIUM"/>
    <property type="match status" value="2"/>
</dbReference>
<dbReference type="GO" id="GO:0005576">
    <property type="term" value="C:extracellular region"/>
    <property type="evidence" value="ECO:0007669"/>
    <property type="project" value="UniProtKB-SubCell"/>
</dbReference>
<feature type="compositionally biased region" description="Acidic residues" evidence="3">
    <location>
        <begin position="2234"/>
        <end position="2245"/>
    </location>
</feature>
<keyword evidence="2" id="KW-0964">Secreted</keyword>
<feature type="region of interest" description="Disordered" evidence="3">
    <location>
        <begin position="446"/>
        <end position="488"/>
    </location>
</feature>
<dbReference type="SUPFAM" id="SSF51120">
    <property type="entry name" value="beta-Roll"/>
    <property type="match status" value="3"/>
</dbReference>
<feature type="region of interest" description="Disordered" evidence="3">
    <location>
        <begin position="993"/>
        <end position="1051"/>
    </location>
</feature>
<comment type="subcellular location">
    <subcellularLocation>
        <location evidence="1">Secreted</location>
    </subcellularLocation>
</comment>
<dbReference type="InterPro" id="IPR001343">
    <property type="entry name" value="Hemolysn_Ca-bd"/>
</dbReference>
<feature type="region of interest" description="Disordered" evidence="3">
    <location>
        <begin position="527"/>
        <end position="573"/>
    </location>
</feature>
<dbReference type="Gene3D" id="3.40.50.410">
    <property type="entry name" value="von Willebrand factor, type A domain"/>
    <property type="match status" value="1"/>
</dbReference>
<dbReference type="PRINTS" id="PR00313">
    <property type="entry name" value="CABNDNGRPT"/>
</dbReference>
<evidence type="ECO:0000313" key="5">
    <source>
        <dbReference type="EMBL" id="SHO81543.1"/>
    </source>
</evidence>
<feature type="compositionally biased region" description="Low complexity" evidence="3">
    <location>
        <begin position="555"/>
        <end position="564"/>
    </location>
</feature>
<dbReference type="PROSITE" id="PS50234">
    <property type="entry name" value="VWFA"/>
    <property type="match status" value="1"/>
</dbReference>
<dbReference type="CDD" id="cd00198">
    <property type="entry name" value="vWFA"/>
    <property type="match status" value="1"/>
</dbReference>
<dbReference type="EMBL" id="FRYL01000041">
    <property type="protein sequence ID" value="SHO81543.1"/>
    <property type="molecule type" value="Genomic_DNA"/>
</dbReference>
<dbReference type="EC" id="3.1.3.1" evidence="5"/>
<name>A0A1W1EL04_9ZZZZ</name>
<dbReference type="InterPro" id="IPR002035">
    <property type="entry name" value="VWF_A"/>
</dbReference>
<dbReference type="PANTHER" id="PTHR38340">
    <property type="entry name" value="S-LAYER PROTEIN"/>
    <property type="match status" value="1"/>
</dbReference>
<dbReference type="SUPFAM" id="SSF53300">
    <property type="entry name" value="vWA-like"/>
    <property type="match status" value="1"/>
</dbReference>
<dbReference type="InterPro" id="IPR011049">
    <property type="entry name" value="Serralysin-like_metalloprot_C"/>
</dbReference>
<evidence type="ECO:0000259" key="4">
    <source>
        <dbReference type="PROSITE" id="PS50234"/>
    </source>
</evidence>
<reference evidence="5" key="1">
    <citation type="submission" date="2016-10" db="EMBL/GenBank/DDBJ databases">
        <authorList>
            <person name="de Groot N.N."/>
        </authorList>
    </citation>
    <scope>NUCLEOTIDE SEQUENCE</scope>
</reference>
<evidence type="ECO:0000256" key="1">
    <source>
        <dbReference type="ARBA" id="ARBA00004613"/>
    </source>
</evidence>
<organism evidence="5">
    <name type="scientific">hydrothermal vent metagenome</name>
    <dbReference type="NCBI Taxonomy" id="652676"/>
    <lineage>
        <taxon>unclassified sequences</taxon>
        <taxon>metagenomes</taxon>
        <taxon>ecological metagenomes</taxon>
    </lineage>
</organism>
<proteinExistence type="predicted"/>
<feature type="compositionally biased region" description="Acidic residues" evidence="3">
    <location>
        <begin position="1032"/>
        <end position="1051"/>
    </location>
</feature>
<keyword evidence="5" id="KW-0378">Hydrolase</keyword>
<dbReference type="Pfam" id="PF00092">
    <property type="entry name" value="VWA"/>
    <property type="match status" value="1"/>
</dbReference>
<feature type="region of interest" description="Disordered" evidence="3">
    <location>
        <begin position="2183"/>
        <end position="2245"/>
    </location>
</feature>
<feature type="compositionally biased region" description="Polar residues" evidence="3">
    <location>
        <begin position="2199"/>
        <end position="2217"/>
    </location>
</feature>